<dbReference type="OrthoDB" id="329563at2759"/>
<dbReference type="GO" id="GO:0031145">
    <property type="term" value="P:anaphase-promoting complex-dependent catabolic process"/>
    <property type="evidence" value="ECO:0007669"/>
    <property type="project" value="TreeGrafter"/>
</dbReference>
<dbReference type="Gene3D" id="1.25.40.10">
    <property type="entry name" value="Tetratricopeptide repeat domain"/>
    <property type="match status" value="2"/>
</dbReference>
<keyword evidence="1 3" id="KW-0802">TPR repeat</keyword>
<dbReference type="SMR" id="V7CVH9"/>
<dbReference type="InterPro" id="IPR019734">
    <property type="entry name" value="TPR_rpt"/>
</dbReference>
<reference evidence="6" key="1">
    <citation type="journal article" date="2014" name="Nat. Genet.">
        <title>A reference genome for common bean and genome-wide analysis of dual domestications.</title>
        <authorList>
            <person name="Schmutz J."/>
            <person name="McClean P.E."/>
            <person name="Mamidi S."/>
            <person name="Wu G.A."/>
            <person name="Cannon S.B."/>
            <person name="Grimwood J."/>
            <person name="Jenkins J."/>
            <person name="Shu S."/>
            <person name="Song Q."/>
            <person name="Chavarro C."/>
            <person name="Torres-Torres M."/>
            <person name="Geffroy V."/>
            <person name="Moghaddam S.M."/>
            <person name="Gao D."/>
            <person name="Abernathy B."/>
            <person name="Barry K."/>
            <person name="Blair M."/>
            <person name="Brick M.A."/>
            <person name="Chovatia M."/>
            <person name="Gepts P."/>
            <person name="Goodstein D.M."/>
            <person name="Gonzales M."/>
            <person name="Hellsten U."/>
            <person name="Hyten D.L."/>
            <person name="Jia G."/>
            <person name="Kelly J.D."/>
            <person name="Kudrna D."/>
            <person name="Lee R."/>
            <person name="Richard M.M."/>
            <person name="Miklas P.N."/>
            <person name="Osorno J.M."/>
            <person name="Rodrigues J."/>
            <person name="Thareau V."/>
            <person name="Urrea C.A."/>
            <person name="Wang M."/>
            <person name="Yu Y."/>
            <person name="Zhang M."/>
            <person name="Wing R.A."/>
            <person name="Cregan P.B."/>
            <person name="Rokhsar D.S."/>
            <person name="Jackson S.A."/>
        </authorList>
    </citation>
    <scope>NUCLEOTIDE SEQUENCE [LARGE SCALE GENOMIC DNA]</scope>
    <source>
        <strain evidence="6">cv. G19833</strain>
    </source>
</reference>
<dbReference type="PANTHER" id="PTHR12558:SF13">
    <property type="entry name" value="CELL DIVISION CYCLE PROTEIN 27 HOMOLOG"/>
    <property type="match status" value="1"/>
</dbReference>
<evidence type="ECO:0000256" key="2">
    <source>
        <dbReference type="ARBA" id="ARBA00038210"/>
    </source>
</evidence>
<evidence type="ECO:0000313" key="6">
    <source>
        <dbReference type="Proteomes" id="UP000000226"/>
    </source>
</evidence>
<dbReference type="PROSITE" id="PS50005">
    <property type="entry name" value="TPR"/>
    <property type="match status" value="1"/>
</dbReference>
<dbReference type="SUPFAM" id="SSF48452">
    <property type="entry name" value="TPR-like"/>
    <property type="match status" value="1"/>
</dbReference>
<sequence length="157" mass="17772">MEVQTEASRGASRGKRRQTEVRAEVRVEANGGVSGGLNLMLGYFKQVGKVYFELVDYLEVDQAFSLPRQIMPYSLEGMDVYSTLLYLPGSGTGSTNRLTPQSWCAMGNCYSLQKDHETALKNFQRVVQLNPRFAYAHTLCGHEYDQCFCLYYIPKSE</sequence>
<organism evidence="5 6">
    <name type="scientific">Phaseolus vulgaris</name>
    <name type="common">Kidney bean</name>
    <name type="synonym">French bean</name>
    <dbReference type="NCBI Taxonomy" id="3885"/>
    <lineage>
        <taxon>Eukaryota</taxon>
        <taxon>Viridiplantae</taxon>
        <taxon>Streptophyta</taxon>
        <taxon>Embryophyta</taxon>
        <taxon>Tracheophyta</taxon>
        <taxon>Spermatophyta</taxon>
        <taxon>Magnoliopsida</taxon>
        <taxon>eudicotyledons</taxon>
        <taxon>Gunneridae</taxon>
        <taxon>Pentapetalae</taxon>
        <taxon>rosids</taxon>
        <taxon>fabids</taxon>
        <taxon>Fabales</taxon>
        <taxon>Fabaceae</taxon>
        <taxon>Papilionoideae</taxon>
        <taxon>50 kb inversion clade</taxon>
        <taxon>NPAAA clade</taxon>
        <taxon>indigoferoid/millettioid clade</taxon>
        <taxon>Phaseoleae</taxon>
        <taxon>Phaseolus</taxon>
    </lineage>
</organism>
<evidence type="ECO:0000256" key="4">
    <source>
        <dbReference type="SAM" id="MobiDB-lite"/>
    </source>
</evidence>
<dbReference type="GO" id="GO:0005680">
    <property type="term" value="C:anaphase-promoting complex"/>
    <property type="evidence" value="ECO:0007669"/>
    <property type="project" value="TreeGrafter"/>
</dbReference>
<evidence type="ECO:0000256" key="1">
    <source>
        <dbReference type="ARBA" id="ARBA00022803"/>
    </source>
</evidence>
<dbReference type="GO" id="GO:0005737">
    <property type="term" value="C:cytoplasm"/>
    <property type="evidence" value="ECO:0007669"/>
    <property type="project" value="TreeGrafter"/>
</dbReference>
<dbReference type="SMART" id="SM00028">
    <property type="entry name" value="TPR"/>
    <property type="match status" value="1"/>
</dbReference>
<name>V7CVH9_PHAVU</name>
<gene>
    <name evidence="5" type="ORF">PHAVU_001G130400g</name>
</gene>
<dbReference type="AlphaFoldDB" id="V7CVH9"/>
<dbReference type="Pfam" id="PF00515">
    <property type="entry name" value="TPR_1"/>
    <property type="match status" value="1"/>
</dbReference>
<dbReference type="GO" id="GO:0007091">
    <property type="term" value="P:metaphase/anaphase transition of mitotic cell cycle"/>
    <property type="evidence" value="ECO:0007669"/>
    <property type="project" value="TreeGrafter"/>
</dbReference>
<evidence type="ECO:0000256" key="3">
    <source>
        <dbReference type="PROSITE-ProRule" id="PRU00339"/>
    </source>
</evidence>
<keyword evidence="6" id="KW-1185">Reference proteome</keyword>
<dbReference type="Gramene" id="ESW34167">
    <property type="protein sequence ID" value="ESW34167"/>
    <property type="gene ID" value="PHAVU_001G130400g"/>
</dbReference>
<dbReference type="GO" id="GO:0051301">
    <property type="term" value="P:cell division"/>
    <property type="evidence" value="ECO:0007669"/>
    <property type="project" value="TreeGrafter"/>
</dbReference>
<proteinExistence type="inferred from homology"/>
<dbReference type="GO" id="GO:0016567">
    <property type="term" value="P:protein ubiquitination"/>
    <property type="evidence" value="ECO:0007669"/>
    <property type="project" value="TreeGrafter"/>
</dbReference>
<dbReference type="STRING" id="3885.V7CVH9"/>
<dbReference type="EMBL" id="CM002288">
    <property type="protein sequence ID" value="ESW34167.1"/>
    <property type="molecule type" value="Genomic_DNA"/>
</dbReference>
<accession>V7CVH9</accession>
<dbReference type="InterPro" id="IPR011990">
    <property type="entry name" value="TPR-like_helical_dom_sf"/>
</dbReference>
<dbReference type="Proteomes" id="UP000000226">
    <property type="component" value="Chromosome 1"/>
</dbReference>
<feature type="repeat" description="TPR" evidence="3">
    <location>
        <begin position="100"/>
        <end position="133"/>
    </location>
</feature>
<feature type="region of interest" description="Disordered" evidence="4">
    <location>
        <begin position="1"/>
        <end position="22"/>
    </location>
</feature>
<evidence type="ECO:0000313" key="5">
    <source>
        <dbReference type="EMBL" id="ESW34167.1"/>
    </source>
</evidence>
<dbReference type="eggNOG" id="KOG1126">
    <property type="taxonomic scope" value="Eukaryota"/>
</dbReference>
<comment type="similarity">
    <text evidence="2">Belongs to the APC3/CDC27 family.</text>
</comment>
<dbReference type="PANTHER" id="PTHR12558">
    <property type="entry name" value="CELL DIVISION CYCLE 16,23,27"/>
    <property type="match status" value="1"/>
</dbReference>
<protein>
    <submittedName>
        <fullName evidence="5">Uncharacterized protein</fullName>
    </submittedName>
</protein>